<accession>A0A0A9HDS9</accession>
<protein>
    <submittedName>
        <fullName evidence="1">Uncharacterized protein</fullName>
    </submittedName>
</protein>
<dbReference type="EMBL" id="GBRH01164900">
    <property type="protein sequence ID" value="JAE32996.1"/>
    <property type="molecule type" value="Transcribed_RNA"/>
</dbReference>
<reference evidence="1" key="2">
    <citation type="journal article" date="2015" name="Data Brief">
        <title>Shoot transcriptome of the giant reed, Arundo donax.</title>
        <authorList>
            <person name="Barrero R.A."/>
            <person name="Guerrero F.D."/>
            <person name="Moolhuijzen P."/>
            <person name="Goolsby J.A."/>
            <person name="Tidwell J."/>
            <person name="Bellgard S.E."/>
            <person name="Bellgard M.I."/>
        </authorList>
    </citation>
    <scope>NUCLEOTIDE SEQUENCE</scope>
    <source>
        <tissue evidence="1">Shoot tissue taken approximately 20 cm above the soil surface</tissue>
    </source>
</reference>
<organism evidence="1">
    <name type="scientific">Arundo donax</name>
    <name type="common">Giant reed</name>
    <name type="synonym">Donax arundinaceus</name>
    <dbReference type="NCBI Taxonomy" id="35708"/>
    <lineage>
        <taxon>Eukaryota</taxon>
        <taxon>Viridiplantae</taxon>
        <taxon>Streptophyta</taxon>
        <taxon>Embryophyta</taxon>
        <taxon>Tracheophyta</taxon>
        <taxon>Spermatophyta</taxon>
        <taxon>Magnoliopsida</taxon>
        <taxon>Liliopsida</taxon>
        <taxon>Poales</taxon>
        <taxon>Poaceae</taxon>
        <taxon>PACMAD clade</taxon>
        <taxon>Arundinoideae</taxon>
        <taxon>Arundineae</taxon>
        <taxon>Arundo</taxon>
    </lineage>
</organism>
<name>A0A0A9HDS9_ARUDO</name>
<proteinExistence type="predicted"/>
<dbReference type="AlphaFoldDB" id="A0A0A9HDS9"/>
<sequence>MALVDPAEASFSQKAVGAEVLRSCR</sequence>
<reference evidence="1" key="1">
    <citation type="submission" date="2014-09" db="EMBL/GenBank/DDBJ databases">
        <authorList>
            <person name="Magalhaes I.L.F."/>
            <person name="Oliveira U."/>
            <person name="Santos F.R."/>
            <person name="Vidigal T.H.D.A."/>
            <person name="Brescovit A.D."/>
            <person name="Santos A.J."/>
        </authorList>
    </citation>
    <scope>NUCLEOTIDE SEQUENCE</scope>
    <source>
        <tissue evidence="1">Shoot tissue taken approximately 20 cm above the soil surface</tissue>
    </source>
</reference>
<evidence type="ECO:0000313" key="1">
    <source>
        <dbReference type="EMBL" id="JAE32996.1"/>
    </source>
</evidence>